<dbReference type="PROSITE" id="PS50102">
    <property type="entry name" value="RRM"/>
    <property type="match status" value="1"/>
</dbReference>
<accession>A0A175JMB5</accession>
<comment type="caution">
    <text evidence="3">The sequence shown here is derived from an EMBL/GenBank/DDBJ whole genome shotgun (WGS) entry which is preliminary data.</text>
</comment>
<dbReference type="InterPro" id="IPR008111">
    <property type="entry name" value="RNA-bd_8"/>
</dbReference>
<name>A0A175JMB5_ENTHI</name>
<organism evidence="3 4">
    <name type="scientific">Entamoeba histolytica</name>
    <dbReference type="NCBI Taxonomy" id="5759"/>
    <lineage>
        <taxon>Eukaryota</taxon>
        <taxon>Amoebozoa</taxon>
        <taxon>Evosea</taxon>
        <taxon>Archamoebae</taxon>
        <taxon>Mastigamoebida</taxon>
        <taxon>Entamoebidae</taxon>
        <taxon>Entamoeba</taxon>
    </lineage>
</organism>
<gene>
    <name evidence="3" type="ORF">CL6EHI_c00093</name>
</gene>
<dbReference type="GO" id="GO:0006396">
    <property type="term" value="P:RNA processing"/>
    <property type="evidence" value="ECO:0007669"/>
    <property type="project" value="InterPro"/>
</dbReference>
<dbReference type="InterPro" id="IPR035979">
    <property type="entry name" value="RBD_domain_sf"/>
</dbReference>
<dbReference type="AlphaFoldDB" id="A0A175JMB5"/>
<dbReference type="SUPFAM" id="SSF54928">
    <property type="entry name" value="RNA-binding domain, RBD"/>
    <property type="match status" value="1"/>
</dbReference>
<evidence type="ECO:0000313" key="4">
    <source>
        <dbReference type="Proteomes" id="UP000078387"/>
    </source>
</evidence>
<sequence>MNENKSKEEWSVFIRGISPMIEKDDLKDFLIEFGKITSLLLYERKSCPTQKYAIVLFKSKEQAEKCINEIDGKSLLGHRLEADFVFMNH</sequence>
<dbReference type="Pfam" id="PF00076">
    <property type="entry name" value="RRM_1"/>
    <property type="match status" value="1"/>
</dbReference>
<evidence type="ECO:0000256" key="1">
    <source>
        <dbReference type="PROSITE-ProRule" id="PRU00176"/>
    </source>
</evidence>
<dbReference type="Proteomes" id="UP000078387">
    <property type="component" value="Unassembled WGS sequence"/>
</dbReference>
<feature type="domain" description="RRM" evidence="2">
    <location>
        <begin position="10"/>
        <end position="87"/>
    </location>
</feature>
<evidence type="ECO:0000313" key="3">
    <source>
        <dbReference type="EMBL" id="GAT94861.1"/>
    </source>
</evidence>
<dbReference type="GO" id="GO:0003723">
    <property type="term" value="F:RNA binding"/>
    <property type="evidence" value="ECO:0007669"/>
    <property type="project" value="UniProtKB-UniRule"/>
</dbReference>
<dbReference type="EMBL" id="BDEQ01000001">
    <property type="protein sequence ID" value="GAT94861.1"/>
    <property type="molecule type" value="Genomic_DNA"/>
</dbReference>
<dbReference type="GO" id="GO:0005634">
    <property type="term" value="C:nucleus"/>
    <property type="evidence" value="ECO:0007669"/>
    <property type="project" value="InterPro"/>
</dbReference>
<dbReference type="InterPro" id="IPR012677">
    <property type="entry name" value="Nucleotide-bd_a/b_plait_sf"/>
</dbReference>
<protein>
    <submittedName>
        <fullName evidence="3">Coiled-coil protein</fullName>
    </submittedName>
</protein>
<evidence type="ECO:0000259" key="2">
    <source>
        <dbReference type="PROSITE" id="PS50102"/>
    </source>
</evidence>
<dbReference type="InterPro" id="IPR000504">
    <property type="entry name" value="RRM_dom"/>
</dbReference>
<dbReference type="PANTHER" id="PTHR45894">
    <property type="entry name" value="RNA-BINDING PROTEIN 8A"/>
    <property type="match status" value="1"/>
</dbReference>
<dbReference type="GO" id="GO:0005737">
    <property type="term" value="C:cytoplasm"/>
    <property type="evidence" value="ECO:0007669"/>
    <property type="project" value="InterPro"/>
</dbReference>
<dbReference type="SMART" id="SM00360">
    <property type="entry name" value="RRM"/>
    <property type="match status" value="1"/>
</dbReference>
<keyword evidence="1" id="KW-0694">RNA-binding</keyword>
<dbReference type="Gene3D" id="3.30.70.330">
    <property type="match status" value="1"/>
</dbReference>
<proteinExistence type="predicted"/>
<dbReference type="VEuPathDB" id="AmoebaDB:KM1_066550"/>
<reference evidence="3 4" key="1">
    <citation type="submission" date="2016-05" db="EMBL/GenBank/DDBJ databases">
        <title>First whole genome sequencing of Entamoeba histolytica HM1:IMSS-clone-6.</title>
        <authorList>
            <person name="Mukherjee Avik.K."/>
            <person name="Izumyama S."/>
            <person name="Nakada-Tsukui K."/>
            <person name="Nozaki T."/>
        </authorList>
    </citation>
    <scope>NUCLEOTIDE SEQUENCE [LARGE SCALE GENOMIC DNA]</scope>
    <source>
        <strain evidence="3 4">HM1:IMSS clone 6</strain>
    </source>
</reference>